<dbReference type="Pfam" id="PF00106">
    <property type="entry name" value="adh_short"/>
    <property type="match status" value="1"/>
</dbReference>
<accession>A0ABN1FZM1</accession>
<dbReference type="RefSeq" id="WP_343812034.1">
    <property type="nucleotide sequence ID" value="NZ_BAAADS010000012.1"/>
</dbReference>
<dbReference type="InterPro" id="IPR002347">
    <property type="entry name" value="SDR_fam"/>
</dbReference>
<evidence type="ECO:0000313" key="1">
    <source>
        <dbReference type="EMBL" id="GAA0600834.1"/>
    </source>
</evidence>
<sequence length="39" mass="3955">MGRLENKVALITGSGSGIGKKIASAYAKEGAKVVIADFC</sequence>
<evidence type="ECO:0008006" key="3">
    <source>
        <dbReference type="Google" id="ProtNLM"/>
    </source>
</evidence>
<dbReference type="EMBL" id="BAAADS010000012">
    <property type="protein sequence ID" value="GAA0600834.1"/>
    <property type="molecule type" value="Genomic_DNA"/>
</dbReference>
<proteinExistence type="predicted"/>
<dbReference type="Gene3D" id="3.40.50.720">
    <property type="entry name" value="NAD(P)-binding Rossmann-like Domain"/>
    <property type="match status" value="1"/>
</dbReference>
<keyword evidence="2" id="KW-1185">Reference proteome</keyword>
<dbReference type="PANTHER" id="PTHR42820">
    <property type="entry name" value="SHORT-CHAIN DEHYDROGENASE REDUCTASE"/>
    <property type="match status" value="1"/>
</dbReference>
<evidence type="ECO:0000313" key="2">
    <source>
        <dbReference type="Proteomes" id="UP001500866"/>
    </source>
</evidence>
<reference evidence="1 2" key="1">
    <citation type="journal article" date="2019" name="Int. J. Syst. Evol. Microbiol.">
        <title>The Global Catalogue of Microorganisms (GCM) 10K type strain sequencing project: providing services to taxonomists for standard genome sequencing and annotation.</title>
        <authorList>
            <consortium name="The Broad Institute Genomics Platform"/>
            <consortium name="The Broad Institute Genome Sequencing Center for Infectious Disease"/>
            <person name="Wu L."/>
            <person name="Ma J."/>
        </authorList>
    </citation>
    <scope>NUCLEOTIDE SEQUENCE [LARGE SCALE GENOMIC DNA]</scope>
    <source>
        <strain evidence="1 2">JCM 15395</strain>
    </source>
</reference>
<dbReference type="InterPro" id="IPR036291">
    <property type="entry name" value="NAD(P)-bd_dom_sf"/>
</dbReference>
<dbReference type="SUPFAM" id="SSF51735">
    <property type="entry name" value="NAD(P)-binding Rossmann-fold domains"/>
    <property type="match status" value="1"/>
</dbReference>
<organism evidence="1 2">
    <name type="scientific">Virgibacillus siamensis</name>
    <dbReference type="NCBI Taxonomy" id="480071"/>
    <lineage>
        <taxon>Bacteria</taxon>
        <taxon>Bacillati</taxon>
        <taxon>Bacillota</taxon>
        <taxon>Bacilli</taxon>
        <taxon>Bacillales</taxon>
        <taxon>Bacillaceae</taxon>
        <taxon>Virgibacillus</taxon>
    </lineage>
</organism>
<dbReference type="Proteomes" id="UP001500866">
    <property type="component" value="Unassembled WGS sequence"/>
</dbReference>
<gene>
    <name evidence="1" type="ORF">GCM10009001_16660</name>
</gene>
<protein>
    <recommendedName>
        <fullName evidence="3">SDR family NAD(P)-dependent oxidoreductase</fullName>
    </recommendedName>
</protein>
<comment type="caution">
    <text evidence="1">The sequence shown here is derived from an EMBL/GenBank/DDBJ whole genome shotgun (WGS) entry which is preliminary data.</text>
</comment>
<name>A0ABN1FZM1_9BACI</name>
<dbReference type="PANTHER" id="PTHR42820:SF1">
    <property type="entry name" value="SHORT-CHAIN DEHYDROGENASE_REDUCTASE FAMILY PROTEIN"/>
    <property type="match status" value="1"/>
</dbReference>